<reference evidence="2 3" key="1">
    <citation type="submission" date="2017-09" db="EMBL/GenBank/DDBJ databases">
        <title>Depth-based differentiation of microbial function through sediment-hosted aquifers and enrichment of novel symbionts in the deep terrestrial subsurface.</title>
        <authorList>
            <person name="Probst A.J."/>
            <person name="Ladd B."/>
            <person name="Jarett J.K."/>
            <person name="Geller-Mcgrath D.E."/>
            <person name="Sieber C.M."/>
            <person name="Emerson J.B."/>
            <person name="Anantharaman K."/>
            <person name="Thomas B.C."/>
            <person name="Malmstrom R."/>
            <person name="Stieglmeier M."/>
            <person name="Klingl A."/>
            <person name="Woyke T."/>
            <person name="Ryan C.M."/>
            <person name="Banfield J.F."/>
        </authorList>
    </citation>
    <scope>NUCLEOTIDE SEQUENCE [LARGE SCALE GENOMIC DNA]</scope>
    <source>
        <strain evidence="2">CG11_big_fil_rev_8_21_14_0_20_35_14</strain>
    </source>
</reference>
<comment type="caution">
    <text evidence="2">The sequence shown here is derived from an EMBL/GenBank/DDBJ whole genome shotgun (WGS) entry which is preliminary data.</text>
</comment>
<keyword evidence="1" id="KW-0472">Membrane</keyword>
<accession>A0A2H0KRH0</accession>
<dbReference type="EMBL" id="PCVL01000002">
    <property type="protein sequence ID" value="PIQ72984.1"/>
    <property type="molecule type" value="Genomic_DNA"/>
</dbReference>
<name>A0A2H0KRH0_9BACT</name>
<organism evidence="2 3">
    <name type="scientific">Candidatus Roizmanbacteria bacterium CG11_big_fil_rev_8_21_14_0_20_35_14</name>
    <dbReference type="NCBI Taxonomy" id="1974855"/>
    <lineage>
        <taxon>Bacteria</taxon>
        <taxon>Candidatus Roizmaniibacteriota</taxon>
    </lineage>
</organism>
<feature type="transmembrane region" description="Helical" evidence="1">
    <location>
        <begin position="7"/>
        <end position="28"/>
    </location>
</feature>
<keyword evidence="1" id="KW-0812">Transmembrane</keyword>
<sequence>MKNSINLLIWLVMIGLVVVNIFLFYSSIKLGDDISLFEHKIQKIHHENLNLEKELSYVGSLQYARKLAKNLEFTKISQPSFLEKLVYVFNPNQ</sequence>
<evidence type="ECO:0000313" key="2">
    <source>
        <dbReference type="EMBL" id="PIQ72984.1"/>
    </source>
</evidence>
<dbReference type="Proteomes" id="UP000229570">
    <property type="component" value="Unassembled WGS sequence"/>
</dbReference>
<proteinExistence type="predicted"/>
<evidence type="ECO:0000313" key="3">
    <source>
        <dbReference type="Proteomes" id="UP000229570"/>
    </source>
</evidence>
<gene>
    <name evidence="2" type="ORF">COV86_00155</name>
</gene>
<protein>
    <recommendedName>
        <fullName evidence="4">Cell division protein FtsL</fullName>
    </recommendedName>
</protein>
<evidence type="ECO:0000256" key="1">
    <source>
        <dbReference type="SAM" id="Phobius"/>
    </source>
</evidence>
<keyword evidence="1" id="KW-1133">Transmembrane helix</keyword>
<evidence type="ECO:0008006" key="4">
    <source>
        <dbReference type="Google" id="ProtNLM"/>
    </source>
</evidence>
<dbReference type="AlphaFoldDB" id="A0A2H0KRH0"/>